<proteinExistence type="predicted"/>
<comment type="caution">
    <text evidence="2">The sequence shown here is derived from an EMBL/GenBank/DDBJ whole genome shotgun (WGS) entry which is preliminary data.</text>
</comment>
<dbReference type="EMBL" id="LLXI01001095">
    <property type="protein sequence ID" value="PKY51849.1"/>
    <property type="molecule type" value="Genomic_DNA"/>
</dbReference>
<evidence type="ECO:0000313" key="3">
    <source>
        <dbReference type="Proteomes" id="UP000234323"/>
    </source>
</evidence>
<feature type="region of interest" description="Disordered" evidence="1">
    <location>
        <begin position="1"/>
        <end position="25"/>
    </location>
</feature>
<evidence type="ECO:0000313" key="2">
    <source>
        <dbReference type="EMBL" id="PKY51849.1"/>
    </source>
</evidence>
<sequence length="148" mass="16894">MDHNNFDNIDNSRFNSNGYYNLQPPTAQNMQNIQNINVNTIPNYNNDSMTYNNTFSLQHANMNMFSNKNNSQLYPMSYALPQNVGHFGQQISPNYIGNASGNSFGNISLPFVSQREFEIPGFKIKIIIEPILPISNQQDQHLTNNNPF</sequence>
<name>A0A2I1GYY6_9GLOM</name>
<protein>
    <submittedName>
        <fullName evidence="2">Uncharacterized protein</fullName>
    </submittedName>
</protein>
<keyword evidence="3" id="KW-1185">Reference proteome</keyword>
<evidence type="ECO:0000256" key="1">
    <source>
        <dbReference type="SAM" id="MobiDB-lite"/>
    </source>
</evidence>
<dbReference type="Proteomes" id="UP000234323">
    <property type="component" value="Unassembled WGS sequence"/>
</dbReference>
<gene>
    <name evidence="2" type="ORF">RhiirA4_494854</name>
</gene>
<reference evidence="2 3" key="1">
    <citation type="submission" date="2015-10" db="EMBL/GenBank/DDBJ databases">
        <title>Genome analyses suggest a sexual origin of heterokaryosis in a supposedly ancient asexual fungus.</title>
        <authorList>
            <person name="Ropars J."/>
            <person name="Sedzielewska K."/>
            <person name="Noel J."/>
            <person name="Charron P."/>
            <person name="Farinelli L."/>
            <person name="Marton T."/>
            <person name="Kruger M."/>
            <person name="Pelin A."/>
            <person name="Brachmann A."/>
            <person name="Corradi N."/>
        </authorList>
    </citation>
    <scope>NUCLEOTIDE SEQUENCE [LARGE SCALE GENOMIC DNA]</scope>
    <source>
        <strain evidence="2 3">A4</strain>
    </source>
</reference>
<dbReference type="VEuPathDB" id="FungiDB:RhiirFUN_010896"/>
<dbReference type="VEuPathDB" id="FungiDB:RhiirA1_466402"/>
<dbReference type="VEuPathDB" id="FungiDB:FUN_015109"/>
<organism evidence="2 3">
    <name type="scientific">Rhizophagus irregularis</name>
    <dbReference type="NCBI Taxonomy" id="588596"/>
    <lineage>
        <taxon>Eukaryota</taxon>
        <taxon>Fungi</taxon>
        <taxon>Fungi incertae sedis</taxon>
        <taxon>Mucoromycota</taxon>
        <taxon>Glomeromycotina</taxon>
        <taxon>Glomeromycetes</taxon>
        <taxon>Glomerales</taxon>
        <taxon>Glomeraceae</taxon>
        <taxon>Rhizophagus</taxon>
    </lineage>
</organism>
<dbReference type="AlphaFoldDB" id="A0A2I1GYY6"/>
<accession>A0A2I1GYY6</accession>
<dbReference type="OrthoDB" id="2410606at2759"/>